<feature type="domain" description="Sulfatase N-terminal" evidence="7">
    <location>
        <begin position="3"/>
        <end position="166"/>
    </location>
</feature>
<evidence type="ECO:0000256" key="3">
    <source>
        <dbReference type="ARBA" id="ARBA00022679"/>
    </source>
</evidence>
<dbReference type="GO" id="GO:0005886">
    <property type="term" value="C:plasma membrane"/>
    <property type="evidence" value="ECO:0007669"/>
    <property type="project" value="UniProtKB-SubCell"/>
</dbReference>
<organism evidence="8 9">
    <name type="scientific">Helicobacter pullorum</name>
    <dbReference type="NCBI Taxonomy" id="35818"/>
    <lineage>
        <taxon>Bacteria</taxon>
        <taxon>Pseudomonadati</taxon>
        <taxon>Campylobacterota</taxon>
        <taxon>Epsilonproteobacteria</taxon>
        <taxon>Campylobacterales</taxon>
        <taxon>Helicobacteraceae</taxon>
        <taxon>Helicobacter</taxon>
    </lineage>
</organism>
<name>A0A377Q1V3_9HELI</name>
<dbReference type="InterPro" id="IPR040423">
    <property type="entry name" value="PEA_transferase"/>
</dbReference>
<dbReference type="AlphaFoldDB" id="A0A377Q1V3"/>
<evidence type="ECO:0000256" key="4">
    <source>
        <dbReference type="ARBA" id="ARBA00022692"/>
    </source>
</evidence>
<dbReference type="EMBL" id="UGJF01000001">
    <property type="protein sequence ID" value="STQ88662.1"/>
    <property type="molecule type" value="Genomic_DNA"/>
</dbReference>
<gene>
    <name evidence="8" type="primary">hopA_2</name>
    <name evidence="8" type="ORF">NCTC13156_01516</name>
</gene>
<reference evidence="8 9" key="1">
    <citation type="submission" date="2018-06" db="EMBL/GenBank/DDBJ databases">
        <authorList>
            <consortium name="Pathogen Informatics"/>
            <person name="Doyle S."/>
        </authorList>
    </citation>
    <scope>NUCLEOTIDE SEQUENCE [LARGE SCALE GENOMIC DNA]</scope>
    <source>
        <strain evidence="8 9">NCTC13156</strain>
    </source>
</reference>
<dbReference type="Proteomes" id="UP000255269">
    <property type="component" value="Unassembled WGS sequence"/>
</dbReference>
<dbReference type="GO" id="GO:0016776">
    <property type="term" value="F:phosphotransferase activity, phosphate group as acceptor"/>
    <property type="evidence" value="ECO:0007669"/>
    <property type="project" value="TreeGrafter"/>
</dbReference>
<dbReference type="SUPFAM" id="SSF53649">
    <property type="entry name" value="Alkaline phosphatase-like"/>
    <property type="match status" value="1"/>
</dbReference>
<dbReference type="InterPro" id="IPR058130">
    <property type="entry name" value="PEA_transf_C"/>
</dbReference>
<evidence type="ECO:0000256" key="1">
    <source>
        <dbReference type="ARBA" id="ARBA00004651"/>
    </source>
</evidence>
<evidence type="ECO:0000256" key="6">
    <source>
        <dbReference type="ARBA" id="ARBA00023136"/>
    </source>
</evidence>
<dbReference type="PANTHER" id="PTHR30443">
    <property type="entry name" value="INNER MEMBRANE PROTEIN"/>
    <property type="match status" value="1"/>
</dbReference>
<dbReference type="EC" id="2.7.-.-" evidence="8"/>
<dbReference type="Gene3D" id="3.40.720.10">
    <property type="entry name" value="Alkaline Phosphatase, subunit A"/>
    <property type="match status" value="1"/>
</dbReference>
<sequence>MKEDYDEVLLKELEKRLQKPKNQQLIVLHIQGSHGPSYYKRYPQEFERFKPTCQTNQLEKCSQESLVNTYDNTLLYTDFILSKIIALLKQKQDYQSTLLYVSDHGESLGENGIYLHGMPYPLAPKEQTHVPMIFWSNDGQLMKKLDGKKDLEFSHDNIFHTILGYFKAKTPLYDSTLDLLSN</sequence>
<evidence type="ECO:0000313" key="9">
    <source>
        <dbReference type="Proteomes" id="UP000255269"/>
    </source>
</evidence>
<dbReference type="InterPro" id="IPR017850">
    <property type="entry name" value="Alkaline_phosphatase_core_sf"/>
</dbReference>
<evidence type="ECO:0000256" key="5">
    <source>
        <dbReference type="ARBA" id="ARBA00022989"/>
    </source>
</evidence>
<dbReference type="GO" id="GO:0009244">
    <property type="term" value="P:lipopolysaccharide core region biosynthetic process"/>
    <property type="evidence" value="ECO:0007669"/>
    <property type="project" value="TreeGrafter"/>
</dbReference>
<dbReference type="CDD" id="cd16017">
    <property type="entry name" value="LptA"/>
    <property type="match status" value="1"/>
</dbReference>
<evidence type="ECO:0000313" key="8">
    <source>
        <dbReference type="EMBL" id="STQ88662.1"/>
    </source>
</evidence>
<evidence type="ECO:0000259" key="7">
    <source>
        <dbReference type="Pfam" id="PF00884"/>
    </source>
</evidence>
<accession>A0A377Q1V3</accession>
<proteinExistence type="predicted"/>
<comment type="subcellular location">
    <subcellularLocation>
        <location evidence="1">Cell membrane</location>
        <topology evidence="1">Multi-pass membrane protein</topology>
    </subcellularLocation>
</comment>
<dbReference type="Pfam" id="PF00884">
    <property type="entry name" value="Sulfatase"/>
    <property type="match status" value="1"/>
</dbReference>
<keyword evidence="4" id="KW-0812">Transmembrane</keyword>
<keyword evidence="6" id="KW-0472">Membrane</keyword>
<evidence type="ECO:0000256" key="2">
    <source>
        <dbReference type="ARBA" id="ARBA00022475"/>
    </source>
</evidence>
<dbReference type="PANTHER" id="PTHR30443:SF0">
    <property type="entry name" value="PHOSPHOETHANOLAMINE TRANSFERASE EPTA"/>
    <property type="match status" value="1"/>
</dbReference>
<dbReference type="InterPro" id="IPR000917">
    <property type="entry name" value="Sulfatase_N"/>
</dbReference>
<keyword evidence="3 8" id="KW-0808">Transferase</keyword>
<keyword evidence="5" id="KW-1133">Transmembrane helix</keyword>
<keyword evidence="2" id="KW-1003">Cell membrane</keyword>
<protein>
    <submittedName>
        <fullName evidence="8">Type III effector</fullName>
        <ecNumber evidence="8">2.7.-.-</ecNumber>
    </submittedName>
</protein>